<dbReference type="Gene3D" id="2.70.98.70">
    <property type="match status" value="1"/>
</dbReference>
<feature type="non-terminal residue" evidence="2">
    <location>
        <position position="1"/>
    </location>
</feature>
<organism evidence="2 3">
    <name type="scientific">Aerophobetes bacterium</name>
    <dbReference type="NCBI Taxonomy" id="2030807"/>
    <lineage>
        <taxon>Bacteria</taxon>
        <taxon>Candidatus Aerophobota</taxon>
    </lineage>
</organism>
<gene>
    <name evidence="2" type="ORF">DRJ00_08640</name>
</gene>
<dbReference type="GO" id="GO:0016829">
    <property type="term" value="F:lyase activity"/>
    <property type="evidence" value="ECO:0007669"/>
    <property type="project" value="InterPro"/>
</dbReference>
<dbReference type="Proteomes" id="UP000279422">
    <property type="component" value="Unassembled WGS sequence"/>
</dbReference>
<accession>A0A497E1N0</accession>
<evidence type="ECO:0000259" key="1">
    <source>
        <dbReference type="Pfam" id="PF07940"/>
    </source>
</evidence>
<comment type="caution">
    <text evidence="2">The sequence shown here is derived from an EMBL/GenBank/DDBJ whole genome shotgun (WGS) entry which is preliminary data.</text>
</comment>
<protein>
    <recommendedName>
        <fullName evidence="1">Heparinase II/III-like C-terminal domain-containing protein</fullName>
    </recommendedName>
</protein>
<dbReference type="EMBL" id="QMPZ01000192">
    <property type="protein sequence ID" value="RLE07147.1"/>
    <property type="molecule type" value="Genomic_DNA"/>
</dbReference>
<name>A0A497E1N0_UNCAE</name>
<dbReference type="InterPro" id="IPR012480">
    <property type="entry name" value="Hepar_II_III_C"/>
</dbReference>
<evidence type="ECO:0000313" key="2">
    <source>
        <dbReference type="EMBL" id="RLE07147.1"/>
    </source>
</evidence>
<evidence type="ECO:0000313" key="3">
    <source>
        <dbReference type="Proteomes" id="UP000279422"/>
    </source>
</evidence>
<sequence length="305" mass="34784">GDCAPGVKLSADLIKSLAINTSRGDELSYLLEELPDFRLNRFGTLRNLKGWSLPEPKMPDELYRYFKGIGWIVTRKSWQDKLTAVLAVKAGNNGEPHNHIDVGQFIFHVFGEDFLCDLGSGIYDRAYFGESRYENPFCGADGHSLIFINGKGEGIGERFYGRIVEFKPEEKFDVILLDLTRAYPSWLVDKVERKLTFLKDRSEGGLILEDEVKTKKKTSIESRLQIQGKPRIITDKEVVLKGHLGNVCIKVEKPKNVHIRIGELRNLKARERRRAAKYLSILADDVSDIKFVVKVLPFRDTKELK</sequence>
<reference evidence="2 3" key="1">
    <citation type="submission" date="2018-06" db="EMBL/GenBank/DDBJ databases">
        <title>Extensive metabolic versatility and redundancy in microbially diverse, dynamic hydrothermal sediments.</title>
        <authorList>
            <person name="Dombrowski N."/>
            <person name="Teske A."/>
            <person name="Baker B.J."/>
        </authorList>
    </citation>
    <scope>NUCLEOTIDE SEQUENCE [LARGE SCALE GENOMIC DNA]</scope>
    <source>
        <strain evidence="2">B47_G16</strain>
    </source>
</reference>
<proteinExistence type="predicted"/>
<feature type="domain" description="Heparinase II/III-like C-terminal" evidence="1">
    <location>
        <begin position="63"/>
        <end position="233"/>
    </location>
</feature>
<dbReference type="Pfam" id="PF07940">
    <property type="entry name" value="Hepar_II_III_C"/>
    <property type="match status" value="1"/>
</dbReference>
<dbReference type="AlphaFoldDB" id="A0A497E1N0"/>